<evidence type="ECO:0000313" key="9">
    <source>
        <dbReference type="EMBL" id="QFR43459.1"/>
    </source>
</evidence>
<keyword evidence="3 6" id="KW-0812">Transmembrane</keyword>
<feature type="transmembrane region" description="Helical" evidence="7">
    <location>
        <begin position="133"/>
        <end position="158"/>
    </location>
</feature>
<keyword evidence="4 7" id="KW-1133">Transmembrane helix</keyword>
<feature type="transmembrane region" description="Helical" evidence="7">
    <location>
        <begin position="16"/>
        <end position="38"/>
    </location>
</feature>
<name>A0AAJ4A3U5_9BACT</name>
<dbReference type="InterPro" id="IPR024791">
    <property type="entry name" value="Cyt_c/ubiquinol_Oxase_su3"/>
</dbReference>
<sequence length="198" mass="22535">MLKNSALKEPHPPGDFAIWIIIYVELITFGLLFIGYAVSRRADIELFSQSQLVVSQTSGFINTFLLITSSYFVVKAVYAIKNMTRDSLQKSSSAASKWLLSAMMLGVAFLFIKILEFSHIFGEGITLSTNKFFMFYIFLTVFHFMHVLLGLIILFNLHKKTKAQGYTPDDCSGMETGASYWHMVDLLWIVLFPLVYIL</sequence>
<dbReference type="GO" id="GO:0004129">
    <property type="term" value="F:cytochrome-c oxidase activity"/>
    <property type="evidence" value="ECO:0007669"/>
    <property type="project" value="InterPro"/>
</dbReference>
<organism evidence="9 10">
    <name type="scientific">Sulfurimonas xiamenensis</name>
    <dbReference type="NCBI Taxonomy" id="2590021"/>
    <lineage>
        <taxon>Bacteria</taxon>
        <taxon>Pseudomonadati</taxon>
        <taxon>Campylobacterota</taxon>
        <taxon>Epsilonproteobacteria</taxon>
        <taxon>Campylobacterales</taxon>
        <taxon>Sulfurimonadaceae</taxon>
        <taxon>Sulfurimonas</taxon>
    </lineage>
</organism>
<dbReference type="RefSeq" id="WP_152299522.1">
    <property type="nucleotide sequence ID" value="NZ_CP041166.1"/>
</dbReference>
<evidence type="ECO:0000256" key="6">
    <source>
        <dbReference type="RuleBase" id="RU003376"/>
    </source>
</evidence>
<feature type="transmembrane region" description="Helical" evidence="7">
    <location>
        <begin position="178"/>
        <end position="197"/>
    </location>
</feature>
<comment type="similarity">
    <text evidence="2 6">Belongs to the cytochrome c oxidase subunit 3 family.</text>
</comment>
<dbReference type="InterPro" id="IPR000298">
    <property type="entry name" value="Cyt_c_oxidase-like_su3"/>
</dbReference>
<comment type="subcellular location">
    <subcellularLocation>
        <location evidence="6">Cell membrane</location>
        <topology evidence="6">Multi-pass membrane protein</topology>
    </subcellularLocation>
    <subcellularLocation>
        <location evidence="1">Membrane</location>
        <topology evidence="1">Multi-pass membrane protein</topology>
    </subcellularLocation>
</comment>
<keyword evidence="10" id="KW-1185">Reference proteome</keyword>
<dbReference type="KEGG" id="suln:FJR47_05895"/>
<dbReference type="SUPFAM" id="SSF81452">
    <property type="entry name" value="Cytochrome c oxidase subunit III-like"/>
    <property type="match status" value="1"/>
</dbReference>
<dbReference type="Proteomes" id="UP000326061">
    <property type="component" value="Chromosome"/>
</dbReference>
<reference evidence="10" key="1">
    <citation type="submission" date="2019-06" db="EMBL/GenBank/DDBJ databases">
        <title>Sulfurimonas gotlandica sp. nov., a chemoautotrophic and psychrotolerant epsilonproteobacterium isolated from a pelagic redoxcline, and an emended description of the genus Sulfurimonas.</title>
        <authorList>
            <person name="Wang S."/>
            <person name="Jiang L."/>
            <person name="Shao Z."/>
        </authorList>
    </citation>
    <scope>NUCLEOTIDE SEQUENCE [LARGE SCALE GENOMIC DNA]</scope>
    <source>
        <strain evidence="10">1-1N</strain>
    </source>
</reference>
<evidence type="ECO:0000256" key="1">
    <source>
        <dbReference type="ARBA" id="ARBA00004141"/>
    </source>
</evidence>
<evidence type="ECO:0000256" key="3">
    <source>
        <dbReference type="ARBA" id="ARBA00022692"/>
    </source>
</evidence>
<feature type="transmembrane region" description="Helical" evidence="7">
    <location>
        <begin position="59"/>
        <end position="78"/>
    </location>
</feature>
<evidence type="ECO:0000256" key="4">
    <source>
        <dbReference type="ARBA" id="ARBA00022989"/>
    </source>
</evidence>
<evidence type="ECO:0000256" key="5">
    <source>
        <dbReference type="ARBA" id="ARBA00023136"/>
    </source>
</evidence>
<dbReference type="Pfam" id="PF00510">
    <property type="entry name" value="COX3"/>
    <property type="match status" value="1"/>
</dbReference>
<dbReference type="AlphaFoldDB" id="A0AAJ4A3U5"/>
<dbReference type="GO" id="GO:0005886">
    <property type="term" value="C:plasma membrane"/>
    <property type="evidence" value="ECO:0007669"/>
    <property type="project" value="UniProtKB-SubCell"/>
</dbReference>
<dbReference type="PROSITE" id="PS50253">
    <property type="entry name" value="COX3"/>
    <property type="match status" value="1"/>
</dbReference>
<evidence type="ECO:0000313" key="10">
    <source>
        <dbReference type="Proteomes" id="UP000326061"/>
    </source>
</evidence>
<dbReference type="PANTHER" id="PTHR11403:SF6">
    <property type="entry name" value="NITRIC OXIDE REDUCTASE SUBUNIT E"/>
    <property type="match status" value="1"/>
</dbReference>
<feature type="transmembrane region" description="Helical" evidence="7">
    <location>
        <begin position="98"/>
        <end position="121"/>
    </location>
</feature>
<keyword evidence="5 7" id="KW-0472">Membrane</keyword>
<protein>
    <submittedName>
        <fullName evidence="9">Cytochrome c oxidase subunit 3 family protein</fullName>
    </submittedName>
</protein>
<evidence type="ECO:0000256" key="2">
    <source>
        <dbReference type="ARBA" id="ARBA00010581"/>
    </source>
</evidence>
<dbReference type="Gene3D" id="1.20.120.80">
    <property type="entry name" value="Cytochrome c oxidase, subunit III, four-helix bundle"/>
    <property type="match status" value="1"/>
</dbReference>
<evidence type="ECO:0000256" key="7">
    <source>
        <dbReference type="SAM" id="Phobius"/>
    </source>
</evidence>
<dbReference type="InterPro" id="IPR035973">
    <property type="entry name" value="Cyt_c_oxidase_su3-like_sf"/>
</dbReference>
<gene>
    <name evidence="9" type="ORF">FJR47_05895</name>
</gene>
<dbReference type="InterPro" id="IPR013833">
    <property type="entry name" value="Cyt_c_oxidase_su3_a-hlx"/>
</dbReference>
<evidence type="ECO:0000259" key="8">
    <source>
        <dbReference type="PROSITE" id="PS50253"/>
    </source>
</evidence>
<dbReference type="GO" id="GO:0019646">
    <property type="term" value="P:aerobic electron transport chain"/>
    <property type="evidence" value="ECO:0007669"/>
    <property type="project" value="InterPro"/>
</dbReference>
<accession>A0AAJ4A3U5</accession>
<feature type="domain" description="Heme-copper oxidase subunit III family profile" evidence="8">
    <location>
        <begin position="16"/>
        <end position="198"/>
    </location>
</feature>
<dbReference type="PANTHER" id="PTHR11403">
    <property type="entry name" value="CYTOCHROME C OXIDASE SUBUNIT III"/>
    <property type="match status" value="1"/>
</dbReference>
<proteinExistence type="inferred from homology"/>
<dbReference type="EMBL" id="CP041166">
    <property type="protein sequence ID" value="QFR43459.1"/>
    <property type="molecule type" value="Genomic_DNA"/>
</dbReference>